<evidence type="ECO:0000313" key="3">
    <source>
        <dbReference type="Proteomes" id="UP000031535"/>
    </source>
</evidence>
<sequence length="312" mass="34927">MPRETSQRVQSAPVESGPLRESLPRHAFERIRHFFLFCFYVELTCDYVETLHGISFDPRHVTTHCATHQVDSGTRLKSGAPLNKKSKQPLEESTTGHSRMDAAHFNNLGLTADFLRRLERLGDDDEMVSELRSRCIDMCRNTRLLPQAINLGPDKVIDRVHETVRLRTFDASATEPCISVTNIRLYLDMAVSALRIMADRKEDEPTLQATGDLYIEGLVRAESELARTLKDEVEGMVAEVNRHVAQMLADQKQIQGGGAKKRSLSTMLSAPTVSTSTGSAPRRIIRAKRMGRAKPPSPGVDDIFSNSFYADM</sequence>
<dbReference type="AlphaFoldDB" id="A0A0C2I854"/>
<gene>
    <name evidence="2" type="ORF">UCMB321_3260</name>
</gene>
<evidence type="ECO:0000256" key="1">
    <source>
        <dbReference type="SAM" id="MobiDB-lite"/>
    </source>
</evidence>
<dbReference type="PATRIC" id="fig|226910.6.peg.3249"/>
<feature type="region of interest" description="Disordered" evidence="1">
    <location>
        <begin position="72"/>
        <end position="97"/>
    </location>
</feature>
<dbReference type="EMBL" id="JXDG01000041">
    <property type="protein sequence ID" value="KIH83070.1"/>
    <property type="molecule type" value="Genomic_DNA"/>
</dbReference>
<comment type="caution">
    <text evidence="2">The sequence shown here is derived from an EMBL/GenBank/DDBJ whole genome shotgun (WGS) entry which is preliminary data.</text>
</comment>
<dbReference type="OrthoDB" id="6893178at2"/>
<keyword evidence="3" id="KW-1185">Reference proteome</keyword>
<dbReference type="Proteomes" id="UP000031535">
    <property type="component" value="Unassembled WGS sequence"/>
</dbReference>
<proteinExistence type="predicted"/>
<protein>
    <submittedName>
        <fullName evidence="2">Uncharacterized protein</fullName>
    </submittedName>
</protein>
<name>A0A0C2I854_9PSED</name>
<accession>A0A0C2I854</accession>
<organism evidence="2 3">
    <name type="scientific">Pseudomonas batumici</name>
    <dbReference type="NCBI Taxonomy" id="226910"/>
    <lineage>
        <taxon>Bacteria</taxon>
        <taxon>Pseudomonadati</taxon>
        <taxon>Pseudomonadota</taxon>
        <taxon>Gammaproteobacteria</taxon>
        <taxon>Pseudomonadales</taxon>
        <taxon>Pseudomonadaceae</taxon>
        <taxon>Pseudomonas</taxon>
    </lineage>
</organism>
<evidence type="ECO:0000313" key="2">
    <source>
        <dbReference type="EMBL" id="KIH83070.1"/>
    </source>
</evidence>
<dbReference type="RefSeq" id="WP_040068644.1">
    <property type="nucleotide sequence ID" value="NZ_JXDG01000041.1"/>
</dbReference>
<reference evidence="2 3" key="1">
    <citation type="submission" date="2015-01" db="EMBL/GenBank/DDBJ databases">
        <title>Complete genome of Pseudomonas batumici UCM B-321 producer of the batumin antibiotic with strong antistaphilococcal and potential anticancer activity.</title>
        <authorList>
            <person name="Klochko V.V."/>
            <person name="Zelena L.B."/>
            <person name="Elena K.A."/>
            <person name="Reva O.N."/>
        </authorList>
    </citation>
    <scope>NUCLEOTIDE SEQUENCE [LARGE SCALE GENOMIC DNA]</scope>
    <source>
        <strain evidence="2 3">UCM B-321</strain>
    </source>
</reference>